<protein>
    <submittedName>
        <fullName evidence="2 4">Uncharacterized protein</fullName>
    </submittedName>
</protein>
<evidence type="ECO:0000313" key="2">
    <source>
        <dbReference type="EMBL" id="VDP94945.1"/>
    </source>
</evidence>
<dbReference type="EMBL" id="UZAN01070551">
    <property type="protein sequence ID" value="VDP94945.1"/>
    <property type="molecule type" value="Genomic_DNA"/>
</dbReference>
<evidence type="ECO:0000313" key="4">
    <source>
        <dbReference type="WBParaSite" id="ECPE_0001768801-mRNA-1"/>
    </source>
</evidence>
<accession>A0A183BEK8</accession>
<name>A0A183BEK8_9TREM</name>
<dbReference type="WBParaSite" id="ECPE_0001768801-mRNA-1">
    <property type="protein sequence ID" value="ECPE_0001768801-mRNA-1"/>
    <property type="gene ID" value="ECPE_0001768801"/>
</dbReference>
<keyword evidence="3" id="KW-1185">Reference proteome</keyword>
<reference evidence="2 3" key="2">
    <citation type="submission" date="2018-11" db="EMBL/GenBank/DDBJ databases">
        <authorList>
            <consortium name="Pathogen Informatics"/>
        </authorList>
    </citation>
    <scope>NUCLEOTIDE SEQUENCE [LARGE SCALE GENOMIC DNA]</scope>
    <source>
        <strain evidence="2 3">Egypt</strain>
    </source>
</reference>
<dbReference type="Proteomes" id="UP000272942">
    <property type="component" value="Unassembled WGS sequence"/>
</dbReference>
<reference evidence="4" key="1">
    <citation type="submission" date="2016-06" db="UniProtKB">
        <authorList>
            <consortium name="WormBaseParasite"/>
        </authorList>
    </citation>
    <scope>IDENTIFICATION</scope>
</reference>
<dbReference type="AlphaFoldDB" id="A0A183BEK8"/>
<feature type="region of interest" description="Disordered" evidence="1">
    <location>
        <begin position="15"/>
        <end position="83"/>
    </location>
</feature>
<evidence type="ECO:0000256" key="1">
    <source>
        <dbReference type="SAM" id="MobiDB-lite"/>
    </source>
</evidence>
<proteinExistence type="predicted"/>
<gene>
    <name evidence="2" type="ORF">ECPE_LOCUS17643</name>
</gene>
<dbReference type="OrthoDB" id="6272694at2759"/>
<evidence type="ECO:0000313" key="3">
    <source>
        <dbReference type="Proteomes" id="UP000272942"/>
    </source>
</evidence>
<organism evidence="4">
    <name type="scientific">Echinostoma caproni</name>
    <dbReference type="NCBI Taxonomy" id="27848"/>
    <lineage>
        <taxon>Eukaryota</taxon>
        <taxon>Metazoa</taxon>
        <taxon>Spiralia</taxon>
        <taxon>Lophotrochozoa</taxon>
        <taxon>Platyhelminthes</taxon>
        <taxon>Trematoda</taxon>
        <taxon>Digenea</taxon>
        <taxon>Plagiorchiida</taxon>
        <taxon>Echinostomata</taxon>
        <taxon>Echinostomatoidea</taxon>
        <taxon>Echinostomatidae</taxon>
        <taxon>Echinostoma</taxon>
    </lineage>
</organism>
<sequence length="177" mass="19005">MMNSSTSSRIQFTVSATKGKHSTPYTHWCPPSRPSSHIRPRHPPLFSRSSDDRANTSASDGNSAAVPSCPTSTTVQVSPIPPPAEALRPRCPFKLATFIVRTLMHIGQQAGLARTLETLTIDVCCIQETRIQDSSFIIRLKSPSNPSVKFHLRLSGDPEAAASGLAGVGVALSERAE</sequence>